<feature type="domain" description="HTH araC/xylS-type" evidence="4">
    <location>
        <begin position="54"/>
        <end position="137"/>
    </location>
</feature>
<dbReference type="InterPro" id="IPR009057">
    <property type="entry name" value="Homeodomain-like_sf"/>
</dbReference>
<evidence type="ECO:0000313" key="5">
    <source>
        <dbReference type="EMBL" id="MDO4842863.1"/>
    </source>
</evidence>
<organism evidence="5 6">
    <name type="scientific">Phoenicibacter congonensis</name>
    <dbReference type="NCBI Taxonomy" id="1944646"/>
    <lineage>
        <taxon>Bacteria</taxon>
        <taxon>Bacillati</taxon>
        <taxon>Actinomycetota</taxon>
        <taxon>Coriobacteriia</taxon>
        <taxon>Eggerthellales</taxon>
        <taxon>Eggerthellaceae</taxon>
        <taxon>Phoenicibacter</taxon>
    </lineage>
</organism>
<keyword evidence="3" id="KW-0804">Transcription</keyword>
<name>A0AA43U6Y0_9ACTN</name>
<keyword evidence="2" id="KW-0238">DNA-binding</keyword>
<keyword evidence="1" id="KW-0805">Transcription regulation</keyword>
<gene>
    <name evidence="5" type="ORF">Q3982_09330</name>
</gene>
<comment type="caution">
    <text evidence="5">The sequence shown here is derived from an EMBL/GenBank/DDBJ whole genome shotgun (WGS) entry which is preliminary data.</text>
</comment>
<dbReference type="Gene3D" id="1.10.10.60">
    <property type="entry name" value="Homeodomain-like"/>
    <property type="match status" value="2"/>
</dbReference>
<dbReference type="AlphaFoldDB" id="A0AA43U6Y0"/>
<evidence type="ECO:0000256" key="3">
    <source>
        <dbReference type="ARBA" id="ARBA00023163"/>
    </source>
</evidence>
<dbReference type="SUPFAM" id="SSF46689">
    <property type="entry name" value="Homeodomain-like"/>
    <property type="match status" value="1"/>
</dbReference>
<accession>A0AA43U6Y0</accession>
<evidence type="ECO:0000259" key="4">
    <source>
        <dbReference type="SMART" id="SM00342"/>
    </source>
</evidence>
<dbReference type="InterPro" id="IPR018060">
    <property type="entry name" value="HTH_AraC"/>
</dbReference>
<dbReference type="Pfam" id="PF12833">
    <property type="entry name" value="HTH_18"/>
    <property type="match status" value="1"/>
</dbReference>
<sequence length="154" mass="17085">GASDLSQAFMLLKDALHRFFELRATLIKPVAQNAMASGILAYIDGRVNAFDIDAVSLANVAAHFEKHPNYLSTSFPAWTGINFKEYVSGKRLDKAAQELRKPGAVVGAVANSLGYYNVSNFIRVFKERFHMTPGQYHEQAMAEELEKQADSSEK</sequence>
<dbReference type="PRINTS" id="PR00032">
    <property type="entry name" value="HTHARAC"/>
</dbReference>
<dbReference type="GO" id="GO:0043565">
    <property type="term" value="F:sequence-specific DNA binding"/>
    <property type="evidence" value="ECO:0007669"/>
    <property type="project" value="InterPro"/>
</dbReference>
<dbReference type="PANTHER" id="PTHR43280">
    <property type="entry name" value="ARAC-FAMILY TRANSCRIPTIONAL REGULATOR"/>
    <property type="match status" value="1"/>
</dbReference>
<evidence type="ECO:0000256" key="1">
    <source>
        <dbReference type="ARBA" id="ARBA00023015"/>
    </source>
</evidence>
<keyword evidence="6" id="KW-1185">Reference proteome</keyword>
<dbReference type="PANTHER" id="PTHR43280:SF10">
    <property type="entry name" value="REGULATORY PROTEIN POCR"/>
    <property type="match status" value="1"/>
</dbReference>
<reference evidence="5" key="1">
    <citation type="submission" date="2023-07" db="EMBL/GenBank/DDBJ databases">
        <title>Between Cages and Wild: Unraveling the Impact of Captivity on Animal Microbiomes and Antimicrobial Resistance.</title>
        <authorList>
            <person name="Schmartz G.P."/>
            <person name="Rehner J."/>
            <person name="Schuff M.J."/>
            <person name="Becker S.L."/>
            <person name="Kravczyk M."/>
            <person name="Gurevich A."/>
            <person name="Francke R."/>
            <person name="Mueller R."/>
            <person name="Keller V."/>
            <person name="Keller A."/>
        </authorList>
    </citation>
    <scope>NUCLEOTIDE SEQUENCE</scope>
    <source>
        <strain evidence="5">S12M_St_49</strain>
    </source>
</reference>
<dbReference type="EMBL" id="JAUMVS010000344">
    <property type="protein sequence ID" value="MDO4842863.1"/>
    <property type="molecule type" value="Genomic_DNA"/>
</dbReference>
<proteinExistence type="predicted"/>
<dbReference type="InterPro" id="IPR020449">
    <property type="entry name" value="Tscrpt_reg_AraC-type_HTH"/>
</dbReference>
<feature type="non-terminal residue" evidence="5">
    <location>
        <position position="1"/>
    </location>
</feature>
<evidence type="ECO:0000256" key="2">
    <source>
        <dbReference type="ARBA" id="ARBA00023125"/>
    </source>
</evidence>
<dbReference type="Proteomes" id="UP001168575">
    <property type="component" value="Unassembled WGS sequence"/>
</dbReference>
<protein>
    <submittedName>
        <fullName evidence="5">Helix-turn-helix transcriptional regulator</fullName>
    </submittedName>
</protein>
<evidence type="ECO:0000313" key="6">
    <source>
        <dbReference type="Proteomes" id="UP001168575"/>
    </source>
</evidence>
<dbReference type="GO" id="GO:0003700">
    <property type="term" value="F:DNA-binding transcription factor activity"/>
    <property type="evidence" value="ECO:0007669"/>
    <property type="project" value="InterPro"/>
</dbReference>
<dbReference type="SMART" id="SM00342">
    <property type="entry name" value="HTH_ARAC"/>
    <property type="match status" value="1"/>
</dbReference>